<name>A0A3D8T781_9HELO</name>
<keyword evidence="3" id="KW-1185">Reference proteome</keyword>
<dbReference type="Proteomes" id="UP000256328">
    <property type="component" value="Unassembled WGS sequence"/>
</dbReference>
<dbReference type="InterPro" id="IPR036047">
    <property type="entry name" value="F-box-like_dom_sf"/>
</dbReference>
<proteinExistence type="predicted"/>
<accession>A0A3D8T781</accession>
<dbReference type="SUPFAM" id="SSF81383">
    <property type="entry name" value="F-box domain"/>
    <property type="match status" value="1"/>
</dbReference>
<dbReference type="Gene3D" id="1.20.1280.50">
    <property type="match status" value="1"/>
</dbReference>
<dbReference type="AlphaFoldDB" id="A0A3D8T781"/>
<dbReference type="PROSITE" id="PS50181">
    <property type="entry name" value="FBOX"/>
    <property type="match status" value="1"/>
</dbReference>
<evidence type="ECO:0000259" key="1">
    <source>
        <dbReference type="PROSITE" id="PS50181"/>
    </source>
</evidence>
<sequence>MVPFLDLPHEILHNILWSIDPQDIFPVSQTCRTLHAFIRENQTLHKAVYLNRVDEPPTHVKPEPVWTDEMEKLVKLESLLSNEDPDLKLQHIEFVAETVTDLLRTASADLVQHEESQTISMLRKHFTKDINRETLFCNSELFCRARNCDEKIPSKLLDMNRRQASAKLHCLYGVPIEATGKKNLRRTSKTYPYACSKVYDLRNYTDETMWGPFMEDGSGKVDWERVEAIMVTLGFNMRRFDDGPANPLSSYGIWEVPFKGAVPGSYVSRNLPYTTPLYEQPKLSLDAQDPYNVSGTYLRVVCFLDYNDLFNYNFLSEQPGSGPRPPYEATEVIRMIIMEIRIVGIEEPGPDDLPGYPVVYFRGLSRSRGISWDPNANSNIRGKGCVRMTREGEVRWTTFSIYGGEERWRSEGIQIGGIKSERGVIGNWFDKDYDARGPAGPTAFWKISDEIEDDDSDDEFGEEIHIWI</sequence>
<dbReference type="InterPro" id="IPR001810">
    <property type="entry name" value="F-box_dom"/>
</dbReference>
<dbReference type="EMBL" id="PDLN01000001">
    <property type="protein sequence ID" value="RDW94406.1"/>
    <property type="molecule type" value="Genomic_DNA"/>
</dbReference>
<comment type="caution">
    <text evidence="2">The sequence shown here is derived from an EMBL/GenBank/DDBJ whole genome shotgun (WGS) entry which is preliminary data.</text>
</comment>
<organism evidence="2 3">
    <name type="scientific">Coleophoma crateriformis</name>
    <dbReference type="NCBI Taxonomy" id="565419"/>
    <lineage>
        <taxon>Eukaryota</taxon>
        <taxon>Fungi</taxon>
        <taxon>Dikarya</taxon>
        <taxon>Ascomycota</taxon>
        <taxon>Pezizomycotina</taxon>
        <taxon>Leotiomycetes</taxon>
        <taxon>Helotiales</taxon>
        <taxon>Dermateaceae</taxon>
        <taxon>Coleophoma</taxon>
    </lineage>
</organism>
<reference evidence="2 3" key="1">
    <citation type="journal article" date="2018" name="IMA Fungus">
        <title>IMA Genome-F 9: Draft genome sequence of Annulohypoxylon stygium, Aspergillus mulundensis, Berkeleyomyces basicola (syn. Thielaviopsis basicola), Ceratocystis smalleyi, two Cercospora beticola strains, Coleophoma cylindrospora, Fusarium fracticaudum, Phialophora cf. hyalina, and Morchella septimelata.</title>
        <authorList>
            <person name="Wingfield B.D."/>
            <person name="Bills G.F."/>
            <person name="Dong Y."/>
            <person name="Huang W."/>
            <person name="Nel W.J."/>
            <person name="Swalarsk-Parry B.S."/>
            <person name="Vaghefi N."/>
            <person name="Wilken P.M."/>
            <person name="An Z."/>
            <person name="de Beer Z.W."/>
            <person name="De Vos L."/>
            <person name="Chen L."/>
            <person name="Duong T.A."/>
            <person name="Gao Y."/>
            <person name="Hammerbacher A."/>
            <person name="Kikkert J.R."/>
            <person name="Li Y."/>
            <person name="Li H."/>
            <person name="Li K."/>
            <person name="Li Q."/>
            <person name="Liu X."/>
            <person name="Ma X."/>
            <person name="Naidoo K."/>
            <person name="Pethybridge S.J."/>
            <person name="Sun J."/>
            <person name="Steenkamp E.T."/>
            <person name="van der Nest M.A."/>
            <person name="van Wyk S."/>
            <person name="Wingfield M.J."/>
            <person name="Xiong C."/>
            <person name="Yue Q."/>
            <person name="Zhang X."/>
        </authorList>
    </citation>
    <scope>NUCLEOTIDE SEQUENCE [LARGE SCALE GENOMIC DNA]</scope>
    <source>
        <strain evidence="2 3">BP5796</strain>
    </source>
</reference>
<dbReference type="OrthoDB" id="3226064at2759"/>
<evidence type="ECO:0000313" key="3">
    <source>
        <dbReference type="Proteomes" id="UP000256328"/>
    </source>
</evidence>
<feature type="domain" description="F-box" evidence="1">
    <location>
        <begin position="1"/>
        <end position="47"/>
    </location>
</feature>
<evidence type="ECO:0000313" key="2">
    <source>
        <dbReference type="EMBL" id="RDW94406.1"/>
    </source>
</evidence>
<gene>
    <name evidence="2" type="ORF">BP5796_00169</name>
</gene>
<dbReference type="Pfam" id="PF12937">
    <property type="entry name" value="F-box-like"/>
    <property type="match status" value="1"/>
</dbReference>
<dbReference type="CDD" id="cd09917">
    <property type="entry name" value="F-box_SF"/>
    <property type="match status" value="1"/>
</dbReference>
<protein>
    <recommendedName>
        <fullName evidence="1">F-box domain-containing protein</fullName>
    </recommendedName>
</protein>
<dbReference type="SMART" id="SM00256">
    <property type="entry name" value="FBOX"/>
    <property type="match status" value="1"/>
</dbReference>